<protein>
    <submittedName>
        <fullName evidence="1">CLUMA_CG010268, isoform A</fullName>
    </submittedName>
</protein>
<keyword evidence="2" id="KW-1185">Reference proteome</keyword>
<evidence type="ECO:0000313" key="1">
    <source>
        <dbReference type="EMBL" id="CRK96833.1"/>
    </source>
</evidence>
<accession>A0A1J1IEH3</accession>
<dbReference type="Proteomes" id="UP000183832">
    <property type="component" value="Unassembled WGS sequence"/>
</dbReference>
<evidence type="ECO:0000313" key="2">
    <source>
        <dbReference type="Proteomes" id="UP000183832"/>
    </source>
</evidence>
<organism evidence="1 2">
    <name type="scientific">Clunio marinus</name>
    <dbReference type="NCBI Taxonomy" id="568069"/>
    <lineage>
        <taxon>Eukaryota</taxon>
        <taxon>Metazoa</taxon>
        <taxon>Ecdysozoa</taxon>
        <taxon>Arthropoda</taxon>
        <taxon>Hexapoda</taxon>
        <taxon>Insecta</taxon>
        <taxon>Pterygota</taxon>
        <taxon>Neoptera</taxon>
        <taxon>Endopterygota</taxon>
        <taxon>Diptera</taxon>
        <taxon>Nematocera</taxon>
        <taxon>Chironomoidea</taxon>
        <taxon>Chironomidae</taxon>
        <taxon>Clunio</taxon>
    </lineage>
</organism>
<dbReference type="AlphaFoldDB" id="A0A1J1IEH3"/>
<name>A0A1J1IEH3_9DIPT</name>
<proteinExistence type="predicted"/>
<dbReference type="EMBL" id="CVRI01000044">
    <property type="protein sequence ID" value="CRK96833.1"/>
    <property type="molecule type" value="Genomic_DNA"/>
</dbReference>
<reference evidence="1 2" key="1">
    <citation type="submission" date="2015-04" db="EMBL/GenBank/DDBJ databases">
        <authorList>
            <person name="Syromyatnikov M.Y."/>
            <person name="Popov V.N."/>
        </authorList>
    </citation>
    <scope>NUCLEOTIDE SEQUENCE [LARGE SCALE GENOMIC DNA]</scope>
</reference>
<gene>
    <name evidence="1" type="ORF">CLUMA_CG010268</name>
</gene>
<sequence length="63" mass="7627">MALRTFVCLPSQHISLDKNGNRKTRYRKWKISHNKAKSYLMRKPRSSLCMHKKHIIEENIFKQ</sequence>